<dbReference type="GO" id="GO:0005634">
    <property type="term" value="C:nucleus"/>
    <property type="evidence" value="ECO:0007669"/>
    <property type="project" value="UniProtKB-SubCell"/>
</dbReference>
<evidence type="ECO:0000256" key="5">
    <source>
        <dbReference type="ARBA" id="ARBA00022801"/>
    </source>
</evidence>
<dbReference type="OMA" id="WCTDETL"/>
<evidence type="ECO:0000259" key="14">
    <source>
        <dbReference type="PROSITE" id="PS51479"/>
    </source>
</evidence>
<evidence type="ECO:0000256" key="2">
    <source>
        <dbReference type="ARBA" id="ARBA00005676"/>
    </source>
</evidence>
<gene>
    <name evidence="15" type="ORF">EAI_17261</name>
</gene>
<dbReference type="InterPro" id="IPR007308">
    <property type="entry name" value="Rtr1/RPAP2_dom"/>
</dbReference>
<comment type="similarity">
    <text evidence="2 11 12">Belongs to the RPAP2 family.</text>
</comment>
<dbReference type="GO" id="GO:0043175">
    <property type="term" value="F:RNA polymerase core enzyme binding"/>
    <property type="evidence" value="ECO:0007669"/>
    <property type="project" value="UniProtKB-UniRule"/>
</dbReference>
<organism evidence="16">
    <name type="scientific">Harpegnathos saltator</name>
    <name type="common">Jerdon's jumping ant</name>
    <dbReference type="NCBI Taxonomy" id="610380"/>
    <lineage>
        <taxon>Eukaryota</taxon>
        <taxon>Metazoa</taxon>
        <taxon>Ecdysozoa</taxon>
        <taxon>Arthropoda</taxon>
        <taxon>Hexapoda</taxon>
        <taxon>Insecta</taxon>
        <taxon>Pterygota</taxon>
        <taxon>Neoptera</taxon>
        <taxon>Endopterygota</taxon>
        <taxon>Hymenoptera</taxon>
        <taxon>Apocrita</taxon>
        <taxon>Aculeata</taxon>
        <taxon>Formicoidea</taxon>
        <taxon>Formicidae</taxon>
        <taxon>Ponerinae</taxon>
        <taxon>Ponerini</taxon>
        <taxon>Harpegnathos</taxon>
    </lineage>
</organism>
<dbReference type="EC" id="3.1.3.16" evidence="12"/>
<dbReference type="GO" id="GO:0008270">
    <property type="term" value="F:zinc ion binding"/>
    <property type="evidence" value="ECO:0007669"/>
    <property type="project" value="UniProtKB-KW"/>
</dbReference>
<dbReference type="PANTHER" id="PTHR14732">
    <property type="entry name" value="RNA POLYMERASE II SUBUNIT B1 CTD PHOSPHATASE RPAP2-RELATED"/>
    <property type="match status" value="1"/>
</dbReference>
<evidence type="ECO:0000256" key="12">
    <source>
        <dbReference type="RuleBase" id="RU367080"/>
    </source>
</evidence>
<evidence type="ECO:0000256" key="6">
    <source>
        <dbReference type="ARBA" id="ARBA00022833"/>
    </source>
</evidence>
<dbReference type="EMBL" id="GL453466">
    <property type="protein sequence ID" value="EFN75975.1"/>
    <property type="molecule type" value="Genomic_DNA"/>
</dbReference>
<dbReference type="Pfam" id="PF04181">
    <property type="entry name" value="RPAP2_Rtr1"/>
    <property type="match status" value="1"/>
</dbReference>
<evidence type="ECO:0000256" key="10">
    <source>
        <dbReference type="ARBA" id="ARBA00048336"/>
    </source>
</evidence>
<dbReference type="Proteomes" id="UP000008237">
    <property type="component" value="Unassembled WGS sequence"/>
</dbReference>
<dbReference type="AlphaFoldDB" id="E2C7U0"/>
<evidence type="ECO:0000256" key="3">
    <source>
        <dbReference type="ARBA" id="ARBA00022723"/>
    </source>
</evidence>
<evidence type="ECO:0000256" key="13">
    <source>
        <dbReference type="SAM" id="MobiDB-lite"/>
    </source>
</evidence>
<keyword evidence="7 12" id="KW-0904">Protein phosphatase</keyword>
<comment type="catalytic activity">
    <reaction evidence="9 12">
        <text>O-phospho-L-seryl-[protein] + H2O = L-seryl-[protein] + phosphate</text>
        <dbReference type="Rhea" id="RHEA:20629"/>
        <dbReference type="Rhea" id="RHEA-COMP:9863"/>
        <dbReference type="Rhea" id="RHEA-COMP:11604"/>
        <dbReference type="ChEBI" id="CHEBI:15377"/>
        <dbReference type="ChEBI" id="CHEBI:29999"/>
        <dbReference type="ChEBI" id="CHEBI:43474"/>
        <dbReference type="ChEBI" id="CHEBI:83421"/>
        <dbReference type="EC" id="3.1.3.16"/>
    </reaction>
</comment>
<keyword evidence="3 12" id="KW-0479">Metal-binding</keyword>
<keyword evidence="8 12" id="KW-0539">Nucleus</keyword>
<protein>
    <recommendedName>
        <fullName evidence="12">RNA polymerase II subunit B1 CTD phosphatase RPAP2 homolog</fullName>
        <ecNumber evidence="12">3.1.3.16</ecNumber>
    </recommendedName>
</protein>
<keyword evidence="16" id="KW-1185">Reference proteome</keyword>
<name>E2C7U0_HARSA</name>
<evidence type="ECO:0000256" key="7">
    <source>
        <dbReference type="ARBA" id="ARBA00022912"/>
    </source>
</evidence>
<sequence>MQQAIVKKKQCDAKALAIVEQLLEPNMDSDWLLQNLQFINKAHLEDVIEERVIIKLCGYVLCSKPLTVVVKQQYRISTRTNKVYDISKRKNFCSSSCYGASNYLLEQMLESPLWLRRKEDIPVFKILPINSVQSLPGDEINVVGNNFLQDTNTDNIGKSKELLELNTNKQTKDHPSQTILNSEIENCSSNDTNVEGHTQVEEIPVNINAQNQHETYPLELCTNQEDKEYNPQECTNPEYEYSDHVQKEDVKLENVEKHIAVQINNNLQEQIQEHINKNIENENTNVRVINNNSDSEILYLQPNDISNTESKNTDSKKISSQLDDVIDSNNAKDDKTVQFQLDRACSKQNITISSKTSNEAKNKPKKIKSSNINKNKHRQEEFDNAEVRTNMYHNLVIHVEQSFREWVTKNTLCLLLGEQDEKSQLLENLTQRDRYEQLCKKLNRLQLQDEKEDRAELAKNALKPLPHLSVLQEEGKKIELKVRAFYKGQMVISENNGNKLKNQDELEESILPLTDAYAPNALRRRIFLDKLNKVYVVILI</sequence>
<dbReference type="InParanoid" id="E2C7U0"/>
<keyword evidence="5 12" id="KW-0378">Hydrolase</keyword>
<dbReference type="GO" id="GO:0005737">
    <property type="term" value="C:cytoplasm"/>
    <property type="evidence" value="ECO:0007669"/>
    <property type="project" value="TreeGrafter"/>
</dbReference>
<comment type="function">
    <text evidence="12">Putative RNA polymerase II subunit B1 C-terminal domain (CTD) phosphatase involved in RNA polymerase II transcription regulation.</text>
</comment>
<comment type="catalytic activity">
    <reaction evidence="10 12">
        <text>O-phospho-L-threonyl-[protein] + H2O = L-threonyl-[protein] + phosphate</text>
        <dbReference type="Rhea" id="RHEA:47004"/>
        <dbReference type="Rhea" id="RHEA-COMP:11060"/>
        <dbReference type="Rhea" id="RHEA-COMP:11605"/>
        <dbReference type="ChEBI" id="CHEBI:15377"/>
        <dbReference type="ChEBI" id="CHEBI:30013"/>
        <dbReference type="ChEBI" id="CHEBI:43474"/>
        <dbReference type="ChEBI" id="CHEBI:61977"/>
        <dbReference type="EC" id="3.1.3.16"/>
    </reaction>
</comment>
<feature type="domain" description="RTR1-type" evidence="14">
    <location>
        <begin position="34"/>
        <end position="117"/>
    </location>
</feature>
<proteinExistence type="inferred from homology"/>
<dbReference type="PROSITE" id="PS51479">
    <property type="entry name" value="ZF_RTR1"/>
    <property type="match status" value="1"/>
</dbReference>
<dbReference type="GO" id="GO:0008420">
    <property type="term" value="F:RNA polymerase II CTD heptapeptide repeat phosphatase activity"/>
    <property type="evidence" value="ECO:0007669"/>
    <property type="project" value="UniProtKB-UniRule"/>
</dbReference>
<dbReference type="STRING" id="610380.E2C7U0"/>
<comment type="subcellular location">
    <subcellularLocation>
        <location evidence="1 12">Nucleus</location>
    </subcellularLocation>
</comment>
<dbReference type="OrthoDB" id="2590500at2759"/>
<evidence type="ECO:0000256" key="11">
    <source>
        <dbReference type="PROSITE-ProRule" id="PRU00812"/>
    </source>
</evidence>
<dbReference type="InterPro" id="IPR038534">
    <property type="entry name" value="Rtr1/RPAP2_sf"/>
</dbReference>
<feature type="region of interest" description="Disordered" evidence="13">
    <location>
        <begin position="352"/>
        <end position="385"/>
    </location>
</feature>
<evidence type="ECO:0000256" key="4">
    <source>
        <dbReference type="ARBA" id="ARBA00022771"/>
    </source>
</evidence>
<evidence type="ECO:0000256" key="1">
    <source>
        <dbReference type="ARBA" id="ARBA00004123"/>
    </source>
</evidence>
<dbReference type="Gene3D" id="1.25.40.820">
    <property type="match status" value="1"/>
</dbReference>
<accession>E2C7U0</accession>
<dbReference type="InterPro" id="IPR039693">
    <property type="entry name" value="Rtr1/RPAP2"/>
</dbReference>
<reference evidence="15 16" key="1">
    <citation type="journal article" date="2010" name="Science">
        <title>Genomic comparison of the ants Camponotus floridanus and Harpegnathos saltator.</title>
        <authorList>
            <person name="Bonasio R."/>
            <person name="Zhang G."/>
            <person name="Ye C."/>
            <person name="Mutti N.S."/>
            <person name="Fang X."/>
            <person name="Qin N."/>
            <person name="Donahue G."/>
            <person name="Yang P."/>
            <person name="Li Q."/>
            <person name="Li C."/>
            <person name="Zhang P."/>
            <person name="Huang Z."/>
            <person name="Berger S.L."/>
            <person name="Reinberg D."/>
            <person name="Wang J."/>
            <person name="Liebig J."/>
        </authorList>
    </citation>
    <scope>NUCLEOTIDE SEQUENCE [LARGE SCALE GENOMIC DNA]</scope>
    <source>
        <strain evidence="15 16">R22 G/1</strain>
    </source>
</reference>
<evidence type="ECO:0000256" key="8">
    <source>
        <dbReference type="ARBA" id="ARBA00023242"/>
    </source>
</evidence>
<evidence type="ECO:0000256" key="9">
    <source>
        <dbReference type="ARBA" id="ARBA00047761"/>
    </source>
</evidence>
<evidence type="ECO:0000313" key="16">
    <source>
        <dbReference type="Proteomes" id="UP000008237"/>
    </source>
</evidence>
<keyword evidence="6 12" id="KW-0862">Zinc</keyword>
<evidence type="ECO:0000313" key="15">
    <source>
        <dbReference type="EMBL" id="EFN75975.1"/>
    </source>
</evidence>
<keyword evidence="4 12" id="KW-0863">Zinc-finger</keyword>
<dbReference type="PANTHER" id="PTHR14732:SF0">
    <property type="entry name" value="RNA POLYMERASE II SUBUNIT B1 CTD PHOSPHATASE RPAP2-RELATED"/>
    <property type="match status" value="1"/>
</dbReference>